<feature type="transmembrane region" description="Helical" evidence="1">
    <location>
        <begin position="114"/>
        <end position="136"/>
    </location>
</feature>
<dbReference type="Gramene" id="OE9A031771T1">
    <property type="protein sequence ID" value="OE9A031771C1"/>
    <property type="gene ID" value="OE9A031771"/>
</dbReference>
<keyword evidence="1" id="KW-1133">Transmembrane helix</keyword>
<gene>
    <name evidence="2" type="ORF">OLEA9_A031771</name>
</gene>
<feature type="transmembrane region" description="Helical" evidence="1">
    <location>
        <begin position="211"/>
        <end position="231"/>
    </location>
</feature>
<dbReference type="EMBL" id="CACTIH010009441">
    <property type="protein sequence ID" value="CAA3031362.1"/>
    <property type="molecule type" value="Genomic_DNA"/>
</dbReference>
<accession>A0A8S0VHA8</accession>
<proteinExistence type="predicted"/>
<feature type="transmembrane region" description="Helical" evidence="1">
    <location>
        <begin position="12"/>
        <end position="31"/>
    </location>
</feature>
<dbReference type="AlphaFoldDB" id="A0A8S0VHA8"/>
<evidence type="ECO:0000313" key="2">
    <source>
        <dbReference type="EMBL" id="CAA3031362.1"/>
    </source>
</evidence>
<organism evidence="2 3">
    <name type="scientific">Olea europaea subsp. europaea</name>
    <dbReference type="NCBI Taxonomy" id="158383"/>
    <lineage>
        <taxon>Eukaryota</taxon>
        <taxon>Viridiplantae</taxon>
        <taxon>Streptophyta</taxon>
        <taxon>Embryophyta</taxon>
        <taxon>Tracheophyta</taxon>
        <taxon>Spermatophyta</taxon>
        <taxon>Magnoliopsida</taxon>
        <taxon>eudicotyledons</taxon>
        <taxon>Gunneridae</taxon>
        <taxon>Pentapetalae</taxon>
        <taxon>asterids</taxon>
        <taxon>lamiids</taxon>
        <taxon>Lamiales</taxon>
        <taxon>Oleaceae</taxon>
        <taxon>Oleeae</taxon>
        <taxon>Olea</taxon>
    </lineage>
</organism>
<dbReference type="Proteomes" id="UP000594638">
    <property type="component" value="Unassembled WGS sequence"/>
</dbReference>
<feature type="transmembrane region" description="Helical" evidence="1">
    <location>
        <begin position="179"/>
        <end position="204"/>
    </location>
</feature>
<evidence type="ECO:0000313" key="3">
    <source>
        <dbReference type="Proteomes" id="UP000594638"/>
    </source>
</evidence>
<keyword evidence="3" id="KW-1185">Reference proteome</keyword>
<feature type="non-terminal residue" evidence="2">
    <location>
        <position position="1"/>
    </location>
</feature>
<feature type="transmembrane region" description="Helical" evidence="1">
    <location>
        <begin position="260"/>
        <end position="277"/>
    </location>
</feature>
<comment type="caution">
    <text evidence="2">The sequence shown here is derived from an EMBL/GenBank/DDBJ whole genome shotgun (WGS) entry which is preliminary data.</text>
</comment>
<feature type="transmembrane region" description="Helical" evidence="1">
    <location>
        <begin position="148"/>
        <end position="167"/>
    </location>
</feature>
<feature type="transmembrane region" description="Helical" evidence="1">
    <location>
        <begin position="85"/>
        <end position="108"/>
    </location>
</feature>
<feature type="transmembrane region" description="Helical" evidence="1">
    <location>
        <begin position="318"/>
        <end position="336"/>
    </location>
</feature>
<reference evidence="2 3" key="1">
    <citation type="submission" date="2019-12" db="EMBL/GenBank/DDBJ databases">
        <authorList>
            <person name="Alioto T."/>
            <person name="Alioto T."/>
            <person name="Gomez Garrido J."/>
        </authorList>
    </citation>
    <scope>NUCLEOTIDE SEQUENCE [LARGE SCALE GENOMIC DNA]</scope>
</reference>
<name>A0A8S0VHA8_OLEEU</name>
<feature type="transmembrane region" description="Helical" evidence="1">
    <location>
        <begin position="284"/>
        <end position="306"/>
    </location>
</feature>
<sequence length="337" mass="37797">SSSTELQLGALFCWKFLSFSIFNWIFCPVLVFAGYSVQPLFAGYLIAVLLAYSLDEFKRCSHQSKGSGLGYLGFMLRFVLLHHPWSSWFVCFGLLIICLDGWPVLYFVDCWTPLWAWLVFILLLRLLIILLLGLFAGYSWASVDWIEVLHLGLVGATFWAFAGLFYLDSLGLCLDYYLGLYFLFGLYFAGIFFGPLSSVFVGLICSFSFGLFWTFLGLLLGGLRYFLWALLGPSSRPCWTDFIGSLGPVLGLLSGPFSPIWAVLLLGFLGSFGHLFVGQVLGHCYWFLWTALSLNFDVNSLLFGFYSQPAAGICFLQFPSQLTSTFITFILASGLLE</sequence>
<evidence type="ECO:0000256" key="1">
    <source>
        <dbReference type="SAM" id="Phobius"/>
    </source>
</evidence>
<keyword evidence="1" id="KW-0472">Membrane</keyword>
<keyword evidence="1" id="KW-0812">Transmembrane</keyword>
<protein>
    <submittedName>
        <fullName evidence="2">Uncharacterized protein</fullName>
    </submittedName>
</protein>